<evidence type="ECO:0000256" key="4">
    <source>
        <dbReference type="ARBA" id="ARBA00023136"/>
    </source>
</evidence>
<sequence>MTVKSPKRVEERHPWWKVMCLTGLDYYSTLGYAPGIALAAAGALAPLATLILVAVTMLGAVPVYRRIARESPNGQGSITVLNRFIPGWKGKFAVLILLGFAATDFMVTMTLSAADASAHVLRTTESPWTMPLTLFMLAGLAAVFYRGFNEAIRIAVVLVTTYLALNAVVIGRGLYEVAQHPQAITAWQQQLFTQYPNPWAMALIVVVIFPKLALGMSGFETGVAVIPQIETKSGKAGQIKADRTLLLVAASIMSIYLMSSSVVTTLLIPAEDAQPGGPADGRALAYISHMYLGQGFSTVYDLVTVAILWFAGASAMAGILNLIPRWLPRYGMAPSWVARNRPMVVMVAAIAFFITIVFRASVEKQAGAYATGVLVLLTSGAVAVTLSARWDAKHHGGAKWKFLLYGLIAAVFVYTMIANMIERPEGLHVAMWFIVGIVVSSLVSRAHRAFELRSSTIRYDKQANNMIRAGACGQRMAIVAHAAGDWSSEDYEYKEHRIRTRNLIPDSQPIIFLEVKLRDVSEFSAPIEVHGVSVGEVSVLRTQAASIPNAIAAIAADIFDHNPVAIDLYFEWSPGSPYRDMVRFLFVGRGQNAALVHEILRRKYPEGKSRPHVHVG</sequence>
<dbReference type="Gene3D" id="1.20.1740.10">
    <property type="entry name" value="Amino acid/polyamine transporter I"/>
    <property type="match status" value="1"/>
</dbReference>
<evidence type="ECO:0000256" key="2">
    <source>
        <dbReference type="ARBA" id="ARBA00022692"/>
    </source>
</evidence>
<feature type="transmembrane region" description="Helical" evidence="5">
    <location>
        <begin position="302"/>
        <end position="323"/>
    </location>
</feature>
<evidence type="ECO:0008006" key="8">
    <source>
        <dbReference type="Google" id="ProtNLM"/>
    </source>
</evidence>
<dbReference type="PATRIC" id="fig|1050174.4.peg.503"/>
<feature type="transmembrane region" description="Helical" evidence="5">
    <location>
        <begin position="126"/>
        <end position="145"/>
    </location>
</feature>
<feature type="transmembrane region" description="Helical" evidence="5">
    <location>
        <begin position="152"/>
        <end position="175"/>
    </location>
</feature>
<keyword evidence="3 5" id="KW-1133">Transmembrane helix</keyword>
<dbReference type="Proteomes" id="UP000035368">
    <property type="component" value="Chromosome"/>
</dbReference>
<evidence type="ECO:0000313" key="6">
    <source>
        <dbReference type="EMBL" id="AKK02375.1"/>
    </source>
</evidence>
<keyword evidence="4 5" id="KW-0472">Membrane</keyword>
<feature type="transmembrane region" description="Helical" evidence="5">
    <location>
        <begin position="36"/>
        <end position="61"/>
    </location>
</feature>
<feature type="transmembrane region" description="Helical" evidence="5">
    <location>
        <begin position="92"/>
        <end position="114"/>
    </location>
</feature>
<dbReference type="KEGG" id="cei:CEPID_02470"/>
<organism evidence="6 7">
    <name type="scientific">Corynebacterium epidermidicanis</name>
    <dbReference type="NCBI Taxonomy" id="1050174"/>
    <lineage>
        <taxon>Bacteria</taxon>
        <taxon>Bacillati</taxon>
        <taxon>Actinomycetota</taxon>
        <taxon>Actinomycetes</taxon>
        <taxon>Mycobacteriales</taxon>
        <taxon>Corynebacteriaceae</taxon>
        <taxon>Corynebacterium</taxon>
    </lineage>
</organism>
<dbReference type="Pfam" id="PF13520">
    <property type="entry name" value="AA_permease_2"/>
    <property type="match status" value="1"/>
</dbReference>
<reference evidence="6 7" key="1">
    <citation type="submission" date="2015-05" db="EMBL/GenBank/DDBJ databases">
        <title>Complete genome sequence of Corynebacterium epidermidicanis DSM 45586, isolated from the skin of a dog suffering from pruritus.</title>
        <authorList>
            <person name="Ruckert C."/>
            <person name="Albersmeier A."/>
            <person name="Winkler A."/>
            <person name="Tauch A."/>
        </authorList>
    </citation>
    <scope>NUCLEOTIDE SEQUENCE [LARGE SCALE GENOMIC DNA]</scope>
    <source>
        <strain evidence="6 7">DSM 45586</strain>
    </source>
</reference>
<keyword evidence="7" id="KW-1185">Reference proteome</keyword>
<proteinExistence type="predicted"/>
<feature type="transmembrane region" description="Helical" evidence="5">
    <location>
        <begin position="245"/>
        <end position="268"/>
    </location>
</feature>
<dbReference type="GO" id="GO:0016020">
    <property type="term" value="C:membrane"/>
    <property type="evidence" value="ECO:0007669"/>
    <property type="project" value="UniProtKB-SubCell"/>
</dbReference>
<feature type="transmembrane region" description="Helical" evidence="5">
    <location>
        <begin position="402"/>
        <end position="421"/>
    </location>
</feature>
<accession>A0A0G3GP84</accession>
<evidence type="ECO:0000313" key="7">
    <source>
        <dbReference type="Proteomes" id="UP000035368"/>
    </source>
</evidence>
<feature type="transmembrane region" description="Helical" evidence="5">
    <location>
        <begin position="368"/>
        <end position="390"/>
    </location>
</feature>
<evidence type="ECO:0000256" key="1">
    <source>
        <dbReference type="ARBA" id="ARBA00004141"/>
    </source>
</evidence>
<dbReference type="GO" id="GO:0022857">
    <property type="term" value="F:transmembrane transporter activity"/>
    <property type="evidence" value="ECO:0007669"/>
    <property type="project" value="InterPro"/>
</dbReference>
<feature type="transmembrane region" description="Helical" evidence="5">
    <location>
        <begin position="427"/>
        <end position="444"/>
    </location>
</feature>
<name>A0A0G3GP84_9CORY</name>
<feature type="transmembrane region" description="Helical" evidence="5">
    <location>
        <begin position="343"/>
        <end position="362"/>
    </location>
</feature>
<dbReference type="AlphaFoldDB" id="A0A0G3GP84"/>
<keyword evidence="2 5" id="KW-0812">Transmembrane</keyword>
<dbReference type="InterPro" id="IPR002293">
    <property type="entry name" value="AA/rel_permease1"/>
</dbReference>
<dbReference type="STRING" id="1050174.CEPID_02470"/>
<comment type="subcellular location">
    <subcellularLocation>
        <location evidence="1">Membrane</location>
        <topology evidence="1">Multi-pass membrane protein</topology>
    </subcellularLocation>
</comment>
<gene>
    <name evidence="6" type="ORF">CEPID_02470</name>
</gene>
<protein>
    <recommendedName>
        <fullName evidence="8">Amino acid transporter</fullName>
    </recommendedName>
</protein>
<dbReference type="EMBL" id="CP011541">
    <property type="protein sequence ID" value="AKK02375.1"/>
    <property type="molecule type" value="Genomic_DNA"/>
</dbReference>
<evidence type="ECO:0000256" key="3">
    <source>
        <dbReference type="ARBA" id="ARBA00022989"/>
    </source>
</evidence>
<feature type="transmembrane region" description="Helical" evidence="5">
    <location>
        <begin position="199"/>
        <end position="225"/>
    </location>
</feature>
<evidence type="ECO:0000256" key="5">
    <source>
        <dbReference type="SAM" id="Phobius"/>
    </source>
</evidence>